<dbReference type="Gene3D" id="2.60.120.200">
    <property type="match status" value="1"/>
</dbReference>
<dbReference type="EMBL" id="KZ293655">
    <property type="protein sequence ID" value="PBK94032.1"/>
    <property type="molecule type" value="Genomic_DNA"/>
</dbReference>
<organism evidence="3 4">
    <name type="scientific">Armillaria gallica</name>
    <name type="common">Bulbous honey fungus</name>
    <name type="synonym">Armillaria bulbosa</name>
    <dbReference type="NCBI Taxonomy" id="47427"/>
    <lineage>
        <taxon>Eukaryota</taxon>
        <taxon>Fungi</taxon>
        <taxon>Dikarya</taxon>
        <taxon>Basidiomycota</taxon>
        <taxon>Agaricomycotina</taxon>
        <taxon>Agaricomycetes</taxon>
        <taxon>Agaricomycetidae</taxon>
        <taxon>Agaricales</taxon>
        <taxon>Marasmiineae</taxon>
        <taxon>Physalacriaceae</taxon>
        <taxon>Armillaria</taxon>
    </lineage>
</organism>
<keyword evidence="4" id="KW-1185">Reference proteome</keyword>
<dbReference type="Proteomes" id="UP000217790">
    <property type="component" value="Unassembled WGS sequence"/>
</dbReference>
<dbReference type="AlphaFoldDB" id="A0A2H3DRD6"/>
<gene>
    <name evidence="3" type="ORF">ARMGADRAFT_1012175</name>
</gene>
<feature type="domain" description="GH16" evidence="2">
    <location>
        <begin position="64"/>
        <end position="357"/>
    </location>
</feature>
<protein>
    <recommendedName>
        <fullName evidence="2">GH16 domain-containing protein</fullName>
    </recommendedName>
</protein>
<sequence>MASSKLHVDLFVSSHAPECLLNISLRSGTGNSIENERNLPHPPIRDKDTKSLRPGSTTHSNHASPYDSMKTSTLIPLFSRILFCHALYAPLREYAGQSFFNGWDFLGNHDNTTYGNVTFVDQATGSANKLAYVNDAGNAILRVDNSTNITATQLVYRDSVKLLSQDLYPLGSLITIDIVHMPYGCSVWPAFWTFGGTDAEWPMFGEIDIVEGINLQTNNRMSLHHNDSSCVQPANPGQTGQSFNSNCSNGGGGIGCTVSETKPNSYGESFAKNGGGAFALQFDVSGAFIWFWSRQNIPKSLTSATSTSNMDTTDWGLPSASFPSSGCNLQKLFSPQRLILETTLCGDWAGVPNIFNTQCPGNCVQDYVRGPGSPRYDNAFFEISYLRTYTAIAGNVTSSSSGPVETAAVTTTRVVTSTSGGATVSSGAASASTTSSTSSAGRSYPAISWISAGYFLLGLVSLGL</sequence>
<feature type="compositionally biased region" description="Basic and acidic residues" evidence="1">
    <location>
        <begin position="34"/>
        <end position="51"/>
    </location>
</feature>
<dbReference type="InterPro" id="IPR050546">
    <property type="entry name" value="Glycosyl_Hydrlase_16"/>
</dbReference>
<dbReference type="PANTHER" id="PTHR10963:SF24">
    <property type="entry name" value="GLYCOSIDASE C21B10.07-RELATED"/>
    <property type="match status" value="1"/>
</dbReference>
<evidence type="ECO:0000313" key="3">
    <source>
        <dbReference type="EMBL" id="PBK94032.1"/>
    </source>
</evidence>
<dbReference type="STRING" id="47427.A0A2H3DRD6"/>
<reference evidence="4" key="1">
    <citation type="journal article" date="2017" name="Nat. Ecol. Evol.">
        <title>Genome expansion and lineage-specific genetic innovations in the forest pathogenic fungi Armillaria.</title>
        <authorList>
            <person name="Sipos G."/>
            <person name="Prasanna A.N."/>
            <person name="Walter M.C."/>
            <person name="O'Connor E."/>
            <person name="Balint B."/>
            <person name="Krizsan K."/>
            <person name="Kiss B."/>
            <person name="Hess J."/>
            <person name="Varga T."/>
            <person name="Slot J."/>
            <person name="Riley R."/>
            <person name="Boka B."/>
            <person name="Rigling D."/>
            <person name="Barry K."/>
            <person name="Lee J."/>
            <person name="Mihaltcheva S."/>
            <person name="LaButti K."/>
            <person name="Lipzen A."/>
            <person name="Waldron R."/>
            <person name="Moloney N.M."/>
            <person name="Sperisen C."/>
            <person name="Kredics L."/>
            <person name="Vagvoelgyi C."/>
            <person name="Patrignani A."/>
            <person name="Fitzpatrick D."/>
            <person name="Nagy I."/>
            <person name="Doyle S."/>
            <person name="Anderson J.B."/>
            <person name="Grigoriev I.V."/>
            <person name="Gueldener U."/>
            <person name="Muensterkoetter M."/>
            <person name="Nagy L.G."/>
        </authorList>
    </citation>
    <scope>NUCLEOTIDE SEQUENCE [LARGE SCALE GENOMIC DNA]</scope>
    <source>
        <strain evidence="4">Ar21-2</strain>
    </source>
</reference>
<evidence type="ECO:0000313" key="4">
    <source>
        <dbReference type="Proteomes" id="UP000217790"/>
    </source>
</evidence>
<dbReference type="OrthoDB" id="192832at2759"/>
<dbReference type="GO" id="GO:0009251">
    <property type="term" value="P:glucan catabolic process"/>
    <property type="evidence" value="ECO:0007669"/>
    <property type="project" value="TreeGrafter"/>
</dbReference>
<dbReference type="PANTHER" id="PTHR10963">
    <property type="entry name" value="GLYCOSYL HYDROLASE-RELATED"/>
    <property type="match status" value="1"/>
</dbReference>
<name>A0A2H3DRD6_ARMGA</name>
<feature type="compositionally biased region" description="Polar residues" evidence="1">
    <location>
        <begin position="54"/>
        <end position="65"/>
    </location>
</feature>
<dbReference type="InterPro" id="IPR013320">
    <property type="entry name" value="ConA-like_dom_sf"/>
</dbReference>
<dbReference type="FunFam" id="2.60.120.200:FF:000179">
    <property type="entry name" value="Unplaced genomic scaffold supercont1.19, whole genome shotgun sequence"/>
    <property type="match status" value="1"/>
</dbReference>
<accession>A0A2H3DRD6</accession>
<dbReference type="InParanoid" id="A0A2H3DRD6"/>
<feature type="region of interest" description="Disordered" evidence="1">
    <location>
        <begin position="418"/>
        <end position="442"/>
    </location>
</feature>
<dbReference type="PROSITE" id="PS51762">
    <property type="entry name" value="GH16_2"/>
    <property type="match status" value="1"/>
</dbReference>
<proteinExistence type="predicted"/>
<dbReference type="SUPFAM" id="SSF49899">
    <property type="entry name" value="Concanavalin A-like lectins/glucanases"/>
    <property type="match status" value="1"/>
</dbReference>
<dbReference type="GO" id="GO:0004553">
    <property type="term" value="F:hydrolase activity, hydrolyzing O-glycosyl compounds"/>
    <property type="evidence" value="ECO:0007669"/>
    <property type="project" value="InterPro"/>
</dbReference>
<evidence type="ECO:0000259" key="2">
    <source>
        <dbReference type="PROSITE" id="PS51762"/>
    </source>
</evidence>
<dbReference type="Pfam" id="PF26113">
    <property type="entry name" value="GH16_XgeA"/>
    <property type="match status" value="1"/>
</dbReference>
<feature type="region of interest" description="Disordered" evidence="1">
    <location>
        <begin position="31"/>
        <end position="65"/>
    </location>
</feature>
<evidence type="ECO:0000256" key="1">
    <source>
        <dbReference type="SAM" id="MobiDB-lite"/>
    </source>
</evidence>
<dbReference type="OMA" id="GIYDSTC"/>
<dbReference type="InterPro" id="IPR000757">
    <property type="entry name" value="Beta-glucanase-like"/>
</dbReference>